<feature type="domain" description="Methyltransferase" evidence="2">
    <location>
        <begin position="46"/>
        <end position="143"/>
    </location>
</feature>
<name>A0A6C0YCK5_9GAMM</name>
<dbReference type="SUPFAM" id="SSF53335">
    <property type="entry name" value="S-adenosyl-L-methionine-dependent methyltransferases"/>
    <property type="match status" value="1"/>
</dbReference>
<dbReference type="InterPro" id="IPR041698">
    <property type="entry name" value="Methyltransf_25"/>
</dbReference>
<evidence type="ECO:0000259" key="2">
    <source>
        <dbReference type="Pfam" id="PF13649"/>
    </source>
</evidence>
<protein>
    <submittedName>
        <fullName evidence="3">Class I SAM-dependent methyltransferase</fullName>
    </submittedName>
</protein>
<dbReference type="PANTHER" id="PTHR43861">
    <property type="entry name" value="TRANS-ACONITATE 2-METHYLTRANSFERASE-RELATED"/>
    <property type="match status" value="1"/>
</dbReference>
<dbReference type="InterPro" id="IPR029063">
    <property type="entry name" value="SAM-dependent_MTases_sf"/>
</dbReference>
<dbReference type="AlphaFoldDB" id="A0A6C0YCK5"/>
<keyword evidence="1 3" id="KW-0808">Transferase</keyword>
<gene>
    <name evidence="3" type="ORF">FSC09_09020</name>
</gene>
<sequence>MAKNFHSEVIVAGYDDHIRKLIPGYELVHQQIDAILTAELPETAHILVVGCGTGYELTYLLAHHPQWQITAIDPSRAMLEQAQNTIRSIAGAERVQFIQADTQSLESPQPFDAALAILVAHFIPMPAKADFFQDICQRLKPGGVFLSYDLMQPETLAEQQVLQHVAVQQGLTVSQSEKMIARLDDDFELVSAEQTKDVLTKVGFKSCRVYCQIMNYYGFFARK</sequence>
<evidence type="ECO:0000313" key="4">
    <source>
        <dbReference type="Proteomes" id="UP000503440"/>
    </source>
</evidence>
<organism evidence="3 4">
    <name type="scientific">Acinetobacter indicus</name>
    <dbReference type="NCBI Taxonomy" id="756892"/>
    <lineage>
        <taxon>Bacteria</taxon>
        <taxon>Pseudomonadati</taxon>
        <taxon>Pseudomonadota</taxon>
        <taxon>Gammaproteobacteria</taxon>
        <taxon>Moraxellales</taxon>
        <taxon>Moraxellaceae</taxon>
        <taxon>Acinetobacter</taxon>
    </lineage>
</organism>
<keyword evidence="3" id="KW-0489">Methyltransferase</keyword>
<dbReference type="CDD" id="cd02440">
    <property type="entry name" value="AdoMet_MTases"/>
    <property type="match status" value="1"/>
</dbReference>
<evidence type="ECO:0000256" key="1">
    <source>
        <dbReference type="ARBA" id="ARBA00022679"/>
    </source>
</evidence>
<dbReference type="EMBL" id="CP044455">
    <property type="protein sequence ID" value="QIC70545.1"/>
    <property type="molecule type" value="Genomic_DNA"/>
</dbReference>
<evidence type="ECO:0000313" key="3">
    <source>
        <dbReference type="EMBL" id="QIC70545.1"/>
    </source>
</evidence>
<dbReference type="GO" id="GO:0032259">
    <property type="term" value="P:methylation"/>
    <property type="evidence" value="ECO:0007669"/>
    <property type="project" value="UniProtKB-KW"/>
</dbReference>
<dbReference type="Proteomes" id="UP000503440">
    <property type="component" value="Chromosome"/>
</dbReference>
<dbReference type="GO" id="GO:0008168">
    <property type="term" value="F:methyltransferase activity"/>
    <property type="evidence" value="ECO:0007669"/>
    <property type="project" value="UniProtKB-KW"/>
</dbReference>
<dbReference type="RefSeq" id="WP_104488772.1">
    <property type="nucleotide sequence ID" value="NZ_CAXNYR010000001.1"/>
</dbReference>
<reference evidence="3 4" key="1">
    <citation type="submission" date="2019-09" db="EMBL/GenBank/DDBJ databases">
        <title>Non-baumannii Acinetobacter spp. carrying blaNDM-1 isolated in China.</title>
        <authorList>
            <person name="Cui C."/>
            <person name="Chen C."/>
            <person name="Sun J."/>
            <person name="Liu Y."/>
        </authorList>
    </citation>
    <scope>NUCLEOTIDE SEQUENCE [LARGE SCALE GENOMIC DNA]</scope>
    <source>
        <strain evidence="3 4">B18</strain>
    </source>
</reference>
<accession>A0A6C0YCK5</accession>
<dbReference type="Pfam" id="PF13649">
    <property type="entry name" value="Methyltransf_25"/>
    <property type="match status" value="1"/>
</dbReference>
<proteinExistence type="predicted"/>
<dbReference type="Gene3D" id="3.40.50.150">
    <property type="entry name" value="Vaccinia Virus protein VP39"/>
    <property type="match status" value="1"/>
</dbReference>